<comment type="caution">
    <text evidence="4">The sequence shown here is derived from an EMBL/GenBank/DDBJ whole genome shotgun (WGS) entry which is preliminary data.</text>
</comment>
<dbReference type="InterPro" id="IPR052155">
    <property type="entry name" value="Biofilm_reg_signaling"/>
</dbReference>
<dbReference type="SMART" id="SM00267">
    <property type="entry name" value="GGDEF"/>
    <property type="match status" value="1"/>
</dbReference>
<dbReference type="Proteomes" id="UP000272238">
    <property type="component" value="Unassembled WGS sequence"/>
</dbReference>
<dbReference type="OrthoDB" id="9759607at2"/>
<dbReference type="RefSeq" id="WP_121212628.1">
    <property type="nucleotide sequence ID" value="NZ_JAMYWW010000001.1"/>
</dbReference>
<feature type="domain" description="PAS" evidence="1">
    <location>
        <begin position="10"/>
        <end position="80"/>
    </location>
</feature>
<evidence type="ECO:0000313" key="5">
    <source>
        <dbReference type="Proteomes" id="UP000272238"/>
    </source>
</evidence>
<dbReference type="PANTHER" id="PTHR44757">
    <property type="entry name" value="DIGUANYLATE CYCLASE DGCP"/>
    <property type="match status" value="1"/>
</dbReference>
<evidence type="ECO:0000259" key="1">
    <source>
        <dbReference type="PROSITE" id="PS50112"/>
    </source>
</evidence>
<feature type="domain" description="PAS" evidence="1">
    <location>
        <begin position="134"/>
        <end position="205"/>
    </location>
</feature>
<name>A0A494ZBT0_9BACL</name>
<dbReference type="SUPFAM" id="SSF55785">
    <property type="entry name" value="PYP-like sensor domain (PAS domain)"/>
    <property type="match status" value="2"/>
</dbReference>
<dbReference type="SMART" id="SM00086">
    <property type="entry name" value="PAC"/>
    <property type="match status" value="2"/>
</dbReference>
<dbReference type="InterPro" id="IPR000014">
    <property type="entry name" value="PAS"/>
</dbReference>
<dbReference type="PROSITE" id="PS50113">
    <property type="entry name" value="PAC"/>
    <property type="match status" value="1"/>
</dbReference>
<accession>A0A494ZBT0</accession>
<feature type="domain" description="PAC" evidence="2">
    <location>
        <begin position="208"/>
        <end position="259"/>
    </location>
</feature>
<organism evidence="4 5">
    <name type="scientific">Ureibacillus endophyticus</name>
    <dbReference type="NCBI Taxonomy" id="1978490"/>
    <lineage>
        <taxon>Bacteria</taxon>
        <taxon>Bacillati</taxon>
        <taxon>Bacillota</taxon>
        <taxon>Bacilli</taxon>
        <taxon>Bacillales</taxon>
        <taxon>Caryophanaceae</taxon>
        <taxon>Ureibacillus</taxon>
    </lineage>
</organism>
<dbReference type="InterPro" id="IPR001610">
    <property type="entry name" value="PAC"/>
</dbReference>
<feature type="domain" description="GGDEF" evidence="3">
    <location>
        <begin position="291"/>
        <end position="424"/>
    </location>
</feature>
<dbReference type="AlphaFoldDB" id="A0A494ZBT0"/>
<dbReference type="InterPro" id="IPR000160">
    <property type="entry name" value="GGDEF_dom"/>
</dbReference>
<protein>
    <submittedName>
        <fullName evidence="4">Diguanylate cyclase</fullName>
    </submittedName>
</protein>
<dbReference type="CDD" id="cd00130">
    <property type="entry name" value="PAS"/>
    <property type="match status" value="2"/>
</dbReference>
<dbReference type="InterPro" id="IPR029787">
    <property type="entry name" value="Nucleotide_cyclase"/>
</dbReference>
<reference evidence="4 5" key="1">
    <citation type="journal article" date="2016" name="Antonie Van Leeuwenhoek">
        <title>Lysinibacillus endophyticus sp. nov., an indole-3-acetic acid producing endophytic bacterium isolated from corn root (Zea mays cv. Xinken-5).</title>
        <authorList>
            <person name="Yu J."/>
            <person name="Guan X."/>
            <person name="Liu C."/>
            <person name="Xiang W."/>
            <person name="Yu Z."/>
            <person name="Liu X."/>
            <person name="Wang G."/>
        </authorList>
    </citation>
    <scope>NUCLEOTIDE SEQUENCE [LARGE SCALE GENOMIC DNA]</scope>
    <source>
        <strain evidence="4 5">DSM 100506</strain>
    </source>
</reference>
<sequence length="424" mass="49139">MDQLLINATSKIDYQSLFKLNTDAIITLNINGIIYDGNIAVEKLSGYTLQEVIHTSIWDYVVEEDKQEVIECFELAIKGSSKESKFVFIHKNGEHIPCVVKFIPMEETAIENGLFLVLKDVRVVDYLSSMYRESQLNFKIIAESVQDVIILMDDQKNYIYISPSSKTMFDFDPKRDYFNKEPFFNIHPDYLELLDQCFNNAIENGVPFSITLKALHMTRGWIWTQLSGTPVFDNERFKHIVLVARDITLQKENEEKLTYLAYHDSLTGLPNRRYFEKCLREAIEKLNMEDKYFSLLFFDIDDFKYINDRCGHETGDQVIKEFAKRVQAIVGTDGVASRLGGDEFIVILKHVKSEVDVKKFIYKIQQATMETIVTDKKEITITSSIGATICTTKFKDISYFVNRADESLYNVKEKGKNKYHINFS</sequence>
<dbReference type="Pfam" id="PF08447">
    <property type="entry name" value="PAS_3"/>
    <property type="match status" value="1"/>
</dbReference>
<evidence type="ECO:0000313" key="4">
    <source>
        <dbReference type="EMBL" id="RKQ19974.1"/>
    </source>
</evidence>
<dbReference type="InterPro" id="IPR013655">
    <property type="entry name" value="PAS_fold_3"/>
</dbReference>
<dbReference type="InterPro" id="IPR035965">
    <property type="entry name" value="PAS-like_dom_sf"/>
</dbReference>
<proteinExistence type="predicted"/>
<dbReference type="Pfam" id="PF13426">
    <property type="entry name" value="PAS_9"/>
    <property type="match status" value="1"/>
</dbReference>
<dbReference type="Pfam" id="PF00990">
    <property type="entry name" value="GGDEF"/>
    <property type="match status" value="1"/>
</dbReference>
<dbReference type="InterPro" id="IPR043128">
    <property type="entry name" value="Rev_trsase/Diguanyl_cyclase"/>
</dbReference>
<dbReference type="SMART" id="SM00091">
    <property type="entry name" value="PAS"/>
    <property type="match status" value="2"/>
</dbReference>
<dbReference type="SUPFAM" id="SSF55073">
    <property type="entry name" value="Nucleotide cyclase"/>
    <property type="match status" value="1"/>
</dbReference>
<evidence type="ECO:0000259" key="3">
    <source>
        <dbReference type="PROSITE" id="PS50887"/>
    </source>
</evidence>
<evidence type="ECO:0000259" key="2">
    <source>
        <dbReference type="PROSITE" id="PS50113"/>
    </source>
</evidence>
<dbReference type="NCBIfam" id="TIGR00229">
    <property type="entry name" value="sensory_box"/>
    <property type="match status" value="2"/>
</dbReference>
<dbReference type="Gene3D" id="3.30.450.20">
    <property type="entry name" value="PAS domain"/>
    <property type="match status" value="2"/>
</dbReference>
<dbReference type="EMBL" id="RBZN01000001">
    <property type="protein sequence ID" value="RKQ19974.1"/>
    <property type="molecule type" value="Genomic_DNA"/>
</dbReference>
<gene>
    <name evidence="4" type="ORF">D8M03_00030</name>
</gene>
<dbReference type="Gene3D" id="3.30.70.270">
    <property type="match status" value="1"/>
</dbReference>
<keyword evidence="5" id="KW-1185">Reference proteome</keyword>
<dbReference type="InterPro" id="IPR000700">
    <property type="entry name" value="PAS-assoc_C"/>
</dbReference>
<dbReference type="PROSITE" id="PS50112">
    <property type="entry name" value="PAS"/>
    <property type="match status" value="2"/>
</dbReference>
<dbReference type="CDD" id="cd01949">
    <property type="entry name" value="GGDEF"/>
    <property type="match status" value="1"/>
</dbReference>
<dbReference type="FunFam" id="3.30.70.270:FF:000001">
    <property type="entry name" value="Diguanylate cyclase domain protein"/>
    <property type="match status" value="1"/>
</dbReference>
<dbReference type="PROSITE" id="PS50887">
    <property type="entry name" value="GGDEF"/>
    <property type="match status" value="1"/>
</dbReference>
<dbReference type="PANTHER" id="PTHR44757:SF2">
    <property type="entry name" value="BIOFILM ARCHITECTURE MAINTENANCE PROTEIN MBAA"/>
    <property type="match status" value="1"/>
</dbReference>
<dbReference type="NCBIfam" id="TIGR00254">
    <property type="entry name" value="GGDEF"/>
    <property type="match status" value="1"/>
</dbReference>